<evidence type="ECO:0000256" key="2">
    <source>
        <dbReference type="ARBA" id="ARBA00029447"/>
    </source>
</evidence>
<feature type="transmembrane region" description="Helical" evidence="4">
    <location>
        <begin position="202"/>
        <end position="221"/>
    </location>
</feature>
<dbReference type="OrthoDB" id="8613753at2"/>
<accession>A0A1W1XYJ6</accession>
<dbReference type="SUPFAM" id="SSF58104">
    <property type="entry name" value="Methyl-accepting chemotaxis protein (MCP) signaling domain"/>
    <property type="match status" value="1"/>
</dbReference>
<reference evidence="7 8" key="1">
    <citation type="submission" date="2017-04" db="EMBL/GenBank/DDBJ databases">
        <authorList>
            <person name="Afonso C.L."/>
            <person name="Miller P.J."/>
            <person name="Scott M.A."/>
            <person name="Spackman E."/>
            <person name="Goraichik I."/>
            <person name="Dimitrov K.M."/>
            <person name="Suarez D.L."/>
            <person name="Swayne D.E."/>
        </authorList>
    </citation>
    <scope>NUCLEOTIDE SEQUENCE [LARGE SCALE GENOMIC DNA]</scope>
    <source>
        <strain evidence="7 8">DSM 23236</strain>
    </source>
</reference>
<dbReference type="InterPro" id="IPR004089">
    <property type="entry name" value="MCPsignal_dom"/>
</dbReference>
<dbReference type="GO" id="GO:0016020">
    <property type="term" value="C:membrane"/>
    <property type="evidence" value="ECO:0007669"/>
    <property type="project" value="InterPro"/>
</dbReference>
<evidence type="ECO:0000256" key="1">
    <source>
        <dbReference type="ARBA" id="ARBA00023224"/>
    </source>
</evidence>
<keyword evidence="4" id="KW-1133">Transmembrane helix</keyword>
<dbReference type="PROSITE" id="PS50885">
    <property type="entry name" value="HAMP"/>
    <property type="match status" value="1"/>
</dbReference>
<dbReference type="GO" id="GO:0007165">
    <property type="term" value="P:signal transduction"/>
    <property type="evidence" value="ECO:0007669"/>
    <property type="project" value="UniProtKB-KW"/>
</dbReference>
<keyword evidence="4" id="KW-0472">Membrane</keyword>
<evidence type="ECO:0000256" key="3">
    <source>
        <dbReference type="PROSITE-ProRule" id="PRU00284"/>
    </source>
</evidence>
<comment type="similarity">
    <text evidence="2">Belongs to the methyl-accepting chemotaxis (MCP) protein family.</text>
</comment>
<gene>
    <name evidence="7" type="ORF">SAMN02745857_03533</name>
</gene>
<evidence type="ECO:0000256" key="4">
    <source>
        <dbReference type="SAM" id="Phobius"/>
    </source>
</evidence>
<dbReference type="Gene3D" id="6.10.340.10">
    <property type="match status" value="1"/>
</dbReference>
<dbReference type="EMBL" id="FWXD01000027">
    <property type="protein sequence ID" value="SMC28993.1"/>
    <property type="molecule type" value="Genomic_DNA"/>
</dbReference>
<organism evidence="7 8">
    <name type="scientific">Andreprevotia lacus DSM 23236</name>
    <dbReference type="NCBI Taxonomy" id="1121001"/>
    <lineage>
        <taxon>Bacteria</taxon>
        <taxon>Pseudomonadati</taxon>
        <taxon>Pseudomonadota</taxon>
        <taxon>Betaproteobacteria</taxon>
        <taxon>Neisseriales</taxon>
        <taxon>Chitinibacteraceae</taxon>
        <taxon>Andreprevotia</taxon>
    </lineage>
</organism>
<keyword evidence="4" id="KW-0812">Transmembrane</keyword>
<dbReference type="STRING" id="1121001.SAMN02745857_03533"/>
<dbReference type="AlphaFoldDB" id="A0A1W1XYJ6"/>
<dbReference type="InterPro" id="IPR003660">
    <property type="entry name" value="HAMP_dom"/>
</dbReference>
<feature type="transmembrane region" description="Helical" evidence="4">
    <location>
        <begin position="20"/>
        <end position="40"/>
    </location>
</feature>
<evidence type="ECO:0000259" key="5">
    <source>
        <dbReference type="PROSITE" id="PS50111"/>
    </source>
</evidence>
<protein>
    <submittedName>
        <fullName evidence="7">Methyl-accepting chemotaxis protein</fullName>
    </submittedName>
</protein>
<evidence type="ECO:0000259" key="6">
    <source>
        <dbReference type="PROSITE" id="PS50885"/>
    </source>
</evidence>
<dbReference type="SMART" id="SM00304">
    <property type="entry name" value="HAMP"/>
    <property type="match status" value="1"/>
</dbReference>
<feature type="domain" description="Methyl-accepting transducer" evidence="5">
    <location>
        <begin position="280"/>
        <end position="513"/>
    </location>
</feature>
<proteinExistence type="inferred from homology"/>
<keyword evidence="8" id="KW-1185">Reference proteome</keyword>
<keyword evidence="1 3" id="KW-0807">Transducer</keyword>
<evidence type="ECO:0000313" key="7">
    <source>
        <dbReference type="EMBL" id="SMC28993.1"/>
    </source>
</evidence>
<name>A0A1W1XYJ6_9NEIS</name>
<dbReference type="PANTHER" id="PTHR32089:SF112">
    <property type="entry name" value="LYSOZYME-LIKE PROTEIN-RELATED"/>
    <property type="match status" value="1"/>
</dbReference>
<dbReference type="Pfam" id="PF00015">
    <property type="entry name" value="MCPsignal"/>
    <property type="match status" value="1"/>
</dbReference>
<dbReference type="RefSeq" id="WP_139798941.1">
    <property type="nucleotide sequence ID" value="NZ_FWXD01000027.1"/>
</dbReference>
<evidence type="ECO:0000313" key="8">
    <source>
        <dbReference type="Proteomes" id="UP000192761"/>
    </source>
</evidence>
<dbReference type="SMART" id="SM00283">
    <property type="entry name" value="MA"/>
    <property type="match status" value="1"/>
</dbReference>
<dbReference type="Gene3D" id="1.10.287.950">
    <property type="entry name" value="Methyl-accepting chemotaxis protein"/>
    <property type="match status" value="1"/>
</dbReference>
<sequence length="552" mass="58599">MSTPVPVVAAHSGSLFRRILGWILLVQALVIVAFAANTYFDKASDVRAEIDGRLRAAAHAVPFMVEPGYVARAKGPGAIGADEYRKLVLKLGSYAQNVGLSYTYLMTVQDGKVYYIADGAPQKELDAGNYAKFFEHYKDAAPEVLQAWESGQTRFAEYTDKYGTFRSIFMPMRSSDGVAYVIGVDVTMARVADALWTSFWQLLAIAVVCLLLGGALAVLAARRIVGRIRSVAADIDTVAESRDLRQSVRVLGRDEIARIAEKLNRLLALIRDVFAAGRRSAEQTAAMAQQFIGIAQEVRSEIATSAGQLGQINQEAGHIRTAAGDAAAQADSVRSCVQEAGHKLAAAKAELDRMVAGVHDGAGASQRLAGELQQLSVDTAQITRILDAVQAISGQINLLALNAAIEAARAGESGRGFAVVADEVRKLAGQTDLALADSRRVIDGVVGAINHSAGDMTATAEQAQALVATSNDALGAIAATVGMMQDANQRVGESVAQSRSIENSVSRISGELDAVNHSLAVSAKDAGEIYTAAVDLGRKSEELRRELDQFRG</sequence>
<dbReference type="PROSITE" id="PS50111">
    <property type="entry name" value="CHEMOTAXIS_TRANSDUC_2"/>
    <property type="match status" value="1"/>
</dbReference>
<feature type="domain" description="HAMP" evidence="6">
    <location>
        <begin position="222"/>
        <end position="275"/>
    </location>
</feature>
<dbReference type="Proteomes" id="UP000192761">
    <property type="component" value="Unassembled WGS sequence"/>
</dbReference>
<dbReference type="PANTHER" id="PTHR32089">
    <property type="entry name" value="METHYL-ACCEPTING CHEMOTAXIS PROTEIN MCPB"/>
    <property type="match status" value="1"/>
</dbReference>